<name>A0AAW0N2P3_9GOBI</name>
<organism evidence="2 3">
    <name type="scientific">Mugilogobius chulae</name>
    <name type="common">yellowstripe goby</name>
    <dbReference type="NCBI Taxonomy" id="88201"/>
    <lineage>
        <taxon>Eukaryota</taxon>
        <taxon>Metazoa</taxon>
        <taxon>Chordata</taxon>
        <taxon>Craniata</taxon>
        <taxon>Vertebrata</taxon>
        <taxon>Euteleostomi</taxon>
        <taxon>Actinopterygii</taxon>
        <taxon>Neopterygii</taxon>
        <taxon>Teleostei</taxon>
        <taxon>Neoteleostei</taxon>
        <taxon>Acanthomorphata</taxon>
        <taxon>Gobiaria</taxon>
        <taxon>Gobiiformes</taxon>
        <taxon>Gobioidei</taxon>
        <taxon>Gobiidae</taxon>
        <taxon>Gobionellinae</taxon>
        <taxon>Mugilogobius</taxon>
    </lineage>
</organism>
<dbReference type="Pfam" id="PF08246">
    <property type="entry name" value="Inhibitor_I29"/>
    <property type="match status" value="1"/>
</dbReference>
<protein>
    <recommendedName>
        <fullName evidence="1">Cathepsin propeptide inhibitor domain-containing protein</fullName>
    </recommendedName>
</protein>
<reference evidence="3" key="1">
    <citation type="submission" date="2024-04" db="EMBL/GenBank/DDBJ databases">
        <title>Salinicola lusitanus LLJ914,a marine bacterium isolated from the Okinawa Trough.</title>
        <authorList>
            <person name="Li J."/>
        </authorList>
    </citation>
    <scope>NUCLEOTIDE SEQUENCE [LARGE SCALE GENOMIC DNA]</scope>
</reference>
<comment type="caution">
    <text evidence="2">The sequence shown here is derived from an EMBL/GenBank/DDBJ whole genome shotgun (WGS) entry which is preliminary data.</text>
</comment>
<feature type="domain" description="Cathepsin propeptide inhibitor" evidence="1">
    <location>
        <begin position="10"/>
        <end position="69"/>
    </location>
</feature>
<evidence type="ECO:0000313" key="2">
    <source>
        <dbReference type="EMBL" id="KAK7886941.1"/>
    </source>
</evidence>
<proteinExistence type="predicted"/>
<dbReference type="Proteomes" id="UP001460270">
    <property type="component" value="Unassembled WGS sequence"/>
</dbReference>
<dbReference type="Gene3D" id="1.10.287.2250">
    <property type="match status" value="1"/>
</dbReference>
<dbReference type="AlphaFoldDB" id="A0AAW0N2P3"/>
<dbReference type="EMBL" id="JBBPFD010000019">
    <property type="protein sequence ID" value="KAK7886941.1"/>
    <property type="molecule type" value="Genomic_DNA"/>
</dbReference>
<dbReference type="SMART" id="SM00848">
    <property type="entry name" value="Inhibitor_I29"/>
    <property type="match status" value="1"/>
</dbReference>
<dbReference type="InterPro" id="IPR013201">
    <property type="entry name" value="Prot_inhib_I29"/>
</dbReference>
<keyword evidence="3" id="KW-1185">Reference proteome</keyword>
<sequence length="75" mass="9099">MADQDLATQWEEYKKKFDKKYDPEEDKIRRGLWEANLKYVEIHNREYEEGIHTYTIGINQFSDMKPNEMCCGCHH</sequence>
<accession>A0AAW0N2P3</accession>
<gene>
    <name evidence="2" type="ORF">WMY93_026562</name>
</gene>
<evidence type="ECO:0000313" key="3">
    <source>
        <dbReference type="Proteomes" id="UP001460270"/>
    </source>
</evidence>
<evidence type="ECO:0000259" key="1">
    <source>
        <dbReference type="SMART" id="SM00848"/>
    </source>
</evidence>
<dbReference type="SUPFAM" id="SSF54001">
    <property type="entry name" value="Cysteine proteinases"/>
    <property type="match status" value="1"/>
</dbReference>
<dbReference type="InterPro" id="IPR038765">
    <property type="entry name" value="Papain-like_cys_pep_sf"/>
</dbReference>